<name>A0ABU8TKT1_9HYPH</name>
<dbReference type="InterPro" id="IPR050712">
    <property type="entry name" value="NAD(P)H-dep_reductase"/>
</dbReference>
<dbReference type="PANTHER" id="PTHR30543">
    <property type="entry name" value="CHROMATE REDUCTASE"/>
    <property type="match status" value="1"/>
</dbReference>
<evidence type="ECO:0000313" key="2">
    <source>
        <dbReference type="EMBL" id="MEJ8474749.1"/>
    </source>
</evidence>
<keyword evidence="2" id="KW-0560">Oxidoreductase</keyword>
<dbReference type="InterPro" id="IPR005025">
    <property type="entry name" value="FMN_Rdtase-like_dom"/>
</dbReference>
<proteinExistence type="predicted"/>
<dbReference type="SUPFAM" id="SSF52218">
    <property type="entry name" value="Flavoproteins"/>
    <property type="match status" value="1"/>
</dbReference>
<sequence length="185" mass="20269">MTCTILALCGSLRASSSNRALLETAMSLQPAGLKIELYDGQAALPHFNPDLETAGVLPNPVLPSEVIDLRQRVRQADGLLIACPEYVHCLPGSFKNLLDWLVGCPDFPGKPVALFQATERHEYVPAMLRDVLTTMSAEILDVACFMLPATTNQIDQTWIEKQPALCDEMGRKLEAFAHRIAPKAP</sequence>
<dbReference type="RefSeq" id="WP_340274514.1">
    <property type="nucleotide sequence ID" value="NZ_JBAKIA010000006.1"/>
</dbReference>
<dbReference type="PANTHER" id="PTHR30543:SF21">
    <property type="entry name" value="NAD(P)H-DEPENDENT FMN REDUCTASE LOT6"/>
    <property type="match status" value="1"/>
</dbReference>
<dbReference type="Gene3D" id="3.40.50.360">
    <property type="match status" value="1"/>
</dbReference>
<organism evidence="2 3">
    <name type="scientific">Roseibium algae</name>
    <dbReference type="NCBI Taxonomy" id="3123038"/>
    <lineage>
        <taxon>Bacteria</taxon>
        <taxon>Pseudomonadati</taxon>
        <taxon>Pseudomonadota</taxon>
        <taxon>Alphaproteobacteria</taxon>
        <taxon>Hyphomicrobiales</taxon>
        <taxon>Stappiaceae</taxon>
        <taxon>Roseibium</taxon>
    </lineage>
</organism>
<reference evidence="2 3" key="1">
    <citation type="submission" date="2024-02" db="EMBL/GenBank/DDBJ databases">
        <title>Roseibium algae sp. nov., isolated from marine alga (Grateloupia sp.), showing potential in myo-inositol conversion.</title>
        <authorList>
            <person name="Wang Y."/>
        </authorList>
    </citation>
    <scope>NUCLEOTIDE SEQUENCE [LARGE SCALE GENOMIC DNA]</scope>
    <source>
        <strain evidence="2 3">H3510</strain>
    </source>
</reference>
<dbReference type="InterPro" id="IPR029039">
    <property type="entry name" value="Flavoprotein-like_sf"/>
</dbReference>
<feature type="domain" description="NADPH-dependent FMN reductase-like" evidence="1">
    <location>
        <begin position="4"/>
        <end position="148"/>
    </location>
</feature>
<gene>
    <name evidence="2" type="ORF">V6575_11690</name>
</gene>
<keyword evidence="3" id="KW-1185">Reference proteome</keyword>
<comment type="caution">
    <text evidence="2">The sequence shown here is derived from an EMBL/GenBank/DDBJ whole genome shotgun (WGS) entry which is preliminary data.</text>
</comment>
<dbReference type="Proteomes" id="UP001385499">
    <property type="component" value="Unassembled WGS sequence"/>
</dbReference>
<evidence type="ECO:0000313" key="3">
    <source>
        <dbReference type="Proteomes" id="UP001385499"/>
    </source>
</evidence>
<dbReference type="EC" id="1.-.-.-" evidence="2"/>
<dbReference type="GO" id="GO:0016491">
    <property type="term" value="F:oxidoreductase activity"/>
    <property type="evidence" value="ECO:0007669"/>
    <property type="project" value="UniProtKB-KW"/>
</dbReference>
<evidence type="ECO:0000259" key="1">
    <source>
        <dbReference type="Pfam" id="PF03358"/>
    </source>
</evidence>
<dbReference type="Pfam" id="PF03358">
    <property type="entry name" value="FMN_red"/>
    <property type="match status" value="1"/>
</dbReference>
<dbReference type="EMBL" id="JBAKIA010000006">
    <property type="protein sequence ID" value="MEJ8474749.1"/>
    <property type="molecule type" value="Genomic_DNA"/>
</dbReference>
<protein>
    <submittedName>
        <fullName evidence="2">NAD(P)H-dependent oxidoreductase</fullName>
        <ecNumber evidence="2">1.-.-.-</ecNumber>
    </submittedName>
</protein>
<accession>A0ABU8TKT1</accession>